<dbReference type="STRING" id="435880.SAMN04487988_11199"/>
<gene>
    <name evidence="1" type="ORF">SAMN04487988_11199</name>
</gene>
<evidence type="ECO:0000313" key="2">
    <source>
        <dbReference type="Proteomes" id="UP000199642"/>
    </source>
</evidence>
<organism evidence="1 2">
    <name type="scientific">Algoriphagus hitonicola</name>
    <dbReference type="NCBI Taxonomy" id="435880"/>
    <lineage>
        <taxon>Bacteria</taxon>
        <taxon>Pseudomonadati</taxon>
        <taxon>Bacteroidota</taxon>
        <taxon>Cytophagia</taxon>
        <taxon>Cytophagales</taxon>
        <taxon>Cyclobacteriaceae</taxon>
        <taxon>Algoriphagus</taxon>
    </lineage>
</organism>
<dbReference type="Proteomes" id="UP000199642">
    <property type="component" value="Unassembled WGS sequence"/>
</dbReference>
<proteinExistence type="predicted"/>
<dbReference type="EMBL" id="FOPC01000011">
    <property type="protein sequence ID" value="SFG95344.1"/>
    <property type="molecule type" value="Genomic_DNA"/>
</dbReference>
<sequence>MPLQWDPSFRQLSTAQINELERMILEIFREEGFTQVELYDRMEYELLNAGIRDVNDPVQRAKINLELGIPYLLGLSLGESDWSGNWEAIDPDFPEAGTYWEEDTQVSSMLRIALFETAAGDIVSDYAVEATINGMPIPIGDGESLTLNFGSVIRAVSIATRKGIKNLVTDCSC</sequence>
<reference evidence="2" key="1">
    <citation type="submission" date="2016-10" db="EMBL/GenBank/DDBJ databases">
        <authorList>
            <person name="Varghese N."/>
            <person name="Submissions S."/>
        </authorList>
    </citation>
    <scope>NUCLEOTIDE SEQUENCE [LARGE SCALE GENOMIC DNA]</scope>
    <source>
        <strain evidence="2">DSM 19315</strain>
    </source>
</reference>
<keyword evidence="2" id="KW-1185">Reference proteome</keyword>
<dbReference type="RefSeq" id="WP_218144155.1">
    <property type="nucleotide sequence ID" value="NZ_FOPC01000011.1"/>
</dbReference>
<dbReference type="AlphaFoldDB" id="A0A1I2W1R8"/>
<accession>A0A1I2W1R8</accession>
<evidence type="ECO:0000313" key="1">
    <source>
        <dbReference type="EMBL" id="SFG95344.1"/>
    </source>
</evidence>
<protein>
    <submittedName>
        <fullName evidence="1">Uncharacterized protein</fullName>
    </submittedName>
</protein>
<name>A0A1I2W1R8_9BACT</name>